<dbReference type="EMBL" id="BAEP01000080">
    <property type="protein sequence ID" value="GAC26598.1"/>
    <property type="molecule type" value="Genomic_DNA"/>
</dbReference>
<evidence type="ECO:0000313" key="1">
    <source>
        <dbReference type="EMBL" id="GAC26598.1"/>
    </source>
</evidence>
<evidence type="ECO:0000313" key="2">
    <source>
        <dbReference type="Proteomes" id="UP000006263"/>
    </source>
</evidence>
<name>K6ZC88_9ALTE</name>
<accession>K6ZC88</accession>
<reference evidence="1 2" key="1">
    <citation type="journal article" date="2017" name="Antonie Van Leeuwenhoek">
        <title>Rhizobium rhizosphaerae sp. nov., a novel species isolated from rice rhizosphere.</title>
        <authorList>
            <person name="Zhao J.J."/>
            <person name="Zhang J."/>
            <person name="Zhang R.J."/>
            <person name="Zhang C.W."/>
            <person name="Yin H.Q."/>
            <person name="Zhang X.X."/>
        </authorList>
    </citation>
    <scope>NUCLEOTIDE SEQUENCE [LARGE SCALE GENOMIC DNA]</scope>
    <source>
        <strain evidence="1 2">KMM 241</strain>
    </source>
</reference>
<gene>
    <name evidence="1" type="ORF">GMES_4327</name>
</gene>
<dbReference type="Proteomes" id="UP000006263">
    <property type="component" value="Unassembled WGS sequence"/>
</dbReference>
<comment type="caution">
    <text evidence="1">The sequence shown here is derived from an EMBL/GenBank/DDBJ whole genome shotgun (WGS) entry which is preliminary data.</text>
</comment>
<dbReference type="AlphaFoldDB" id="K6ZC88"/>
<protein>
    <recommendedName>
        <fullName evidence="3">Oxaloacetate decarboxylase</fullName>
    </recommendedName>
</protein>
<proteinExistence type="predicted"/>
<organism evidence="1 2">
    <name type="scientific">Paraglaciecola mesophila KMM 241</name>
    <dbReference type="NCBI Taxonomy" id="1128912"/>
    <lineage>
        <taxon>Bacteria</taxon>
        <taxon>Pseudomonadati</taxon>
        <taxon>Pseudomonadota</taxon>
        <taxon>Gammaproteobacteria</taxon>
        <taxon>Alteromonadales</taxon>
        <taxon>Alteromonadaceae</taxon>
        <taxon>Paraglaciecola</taxon>
    </lineage>
</organism>
<sequence length="37" mass="4029">MMESMGMGMMVGMVLVCLLVVVILVLSGIALIKYLRN</sequence>
<evidence type="ECO:0008006" key="3">
    <source>
        <dbReference type="Google" id="ProtNLM"/>
    </source>
</evidence>